<dbReference type="PANTHER" id="PTHR11895">
    <property type="entry name" value="TRANSAMIDASE"/>
    <property type="match status" value="1"/>
</dbReference>
<reference evidence="4 5" key="1">
    <citation type="submission" date="2019-07" db="EMBL/GenBank/DDBJ databases">
        <title>Whole genome shotgun sequence of Reyranella soli NBRC 108950.</title>
        <authorList>
            <person name="Hosoyama A."/>
            <person name="Uohara A."/>
            <person name="Ohji S."/>
            <person name="Ichikawa N."/>
        </authorList>
    </citation>
    <scope>NUCLEOTIDE SEQUENCE [LARGE SCALE GENOMIC DNA]</scope>
    <source>
        <strain evidence="4 5">NBRC 108950</strain>
    </source>
</reference>
<comment type="caution">
    <text evidence="4">The sequence shown here is derived from an EMBL/GenBank/DDBJ whole genome shotgun (WGS) entry which is preliminary data.</text>
</comment>
<sequence>MKPLSATEAVARIEAGTLTAEKLVRDCLDRIAEREPVVKAWAFLNPDLAVAQARAADVIRGGILRGVPIGVKDIIDTHDMPTGHNSPIFQGKIPFGDAACVALCRTANAVILGKTVTTEFANRHPGPTTNPHNPGHTPGGSSSGSAAAVADGHVPLAFGTQTGGSVIRPAAYCGVIGYKPTFNDFSRVGIKMQCHSLDTLGLMARTLDDIALFRGAVLKLPPVAIDPGIPRPRIGLCRTPIWNEASADTKKLLEATAGKLADKGAAVIDVAFAPTFNDILDDHGAISGWESARNYADERLRNPDKVSGELMAGLKKGLDVTLERYVAAQRKSVAFKAHVDSLFDKVDVLICPSAPGEAPAGVEFTGDPRFNSIWTLAGTPCVTLPAGTGTNGLPLGIQLVGLRHEDDRLLSTAAWVAAHLN</sequence>
<dbReference type="InterPro" id="IPR023631">
    <property type="entry name" value="Amidase_dom"/>
</dbReference>
<accession>A0A512NAM8</accession>
<dbReference type="Proteomes" id="UP000321058">
    <property type="component" value="Unassembled WGS sequence"/>
</dbReference>
<gene>
    <name evidence="4" type="ORF">RSO01_31890</name>
</gene>
<feature type="compositionally biased region" description="Low complexity" evidence="2">
    <location>
        <begin position="124"/>
        <end position="136"/>
    </location>
</feature>
<dbReference type="Gene3D" id="3.90.1300.10">
    <property type="entry name" value="Amidase signature (AS) domain"/>
    <property type="match status" value="1"/>
</dbReference>
<dbReference type="InterPro" id="IPR000120">
    <property type="entry name" value="Amidase"/>
</dbReference>
<dbReference type="RefSeq" id="WP_147150106.1">
    <property type="nucleotide sequence ID" value="NZ_BKAJ01000053.1"/>
</dbReference>
<evidence type="ECO:0000313" key="4">
    <source>
        <dbReference type="EMBL" id="GEP56023.1"/>
    </source>
</evidence>
<dbReference type="GO" id="GO:0003824">
    <property type="term" value="F:catalytic activity"/>
    <property type="evidence" value="ECO:0007669"/>
    <property type="project" value="InterPro"/>
</dbReference>
<dbReference type="EMBL" id="BKAJ01000053">
    <property type="protein sequence ID" value="GEP56023.1"/>
    <property type="molecule type" value="Genomic_DNA"/>
</dbReference>
<dbReference type="OrthoDB" id="9777859at2"/>
<name>A0A512NAM8_9HYPH</name>
<dbReference type="SUPFAM" id="SSF75304">
    <property type="entry name" value="Amidase signature (AS) enzymes"/>
    <property type="match status" value="1"/>
</dbReference>
<evidence type="ECO:0000256" key="2">
    <source>
        <dbReference type="SAM" id="MobiDB-lite"/>
    </source>
</evidence>
<feature type="domain" description="Amidase" evidence="3">
    <location>
        <begin position="23"/>
        <end position="410"/>
    </location>
</feature>
<evidence type="ECO:0000259" key="3">
    <source>
        <dbReference type="Pfam" id="PF01425"/>
    </source>
</evidence>
<dbReference type="InterPro" id="IPR036928">
    <property type="entry name" value="AS_sf"/>
</dbReference>
<organism evidence="4 5">
    <name type="scientific">Reyranella soli</name>
    <dbReference type="NCBI Taxonomy" id="1230389"/>
    <lineage>
        <taxon>Bacteria</taxon>
        <taxon>Pseudomonadati</taxon>
        <taxon>Pseudomonadota</taxon>
        <taxon>Alphaproteobacteria</taxon>
        <taxon>Hyphomicrobiales</taxon>
        <taxon>Reyranellaceae</taxon>
        <taxon>Reyranella</taxon>
    </lineage>
</organism>
<keyword evidence="5" id="KW-1185">Reference proteome</keyword>
<protein>
    <submittedName>
        <fullName evidence="4">Amidase</fullName>
    </submittedName>
</protein>
<dbReference type="PANTHER" id="PTHR11895:SF151">
    <property type="entry name" value="GLUTAMYL-TRNA(GLN) AMIDOTRANSFERASE SUBUNIT A"/>
    <property type="match status" value="1"/>
</dbReference>
<feature type="region of interest" description="Disordered" evidence="2">
    <location>
        <begin position="121"/>
        <end position="147"/>
    </location>
</feature>
<comment type="similarity">
    <text evidence="1">Belongs to the amidase family.</text>
</comment>
<evidence type="ECO:0000256" key="1">
    <source>
        <dbReference type="ARBA" id="ARBA00009199"/>
    </source>
</evidence>
<dbReference type="Pfam" id="PF01425">
    <property type="entry name" value="Amidase"/>
    <property type="match status" value="1"/>
</dbReference>
<proteinExistence type="inferred from homology"/>
<evidence type="ECO:0000313" key="5">
    <source>
        <dbReference type="Proteomes" id="UP000321058"/>
    </source>
</evidence>
<dbReference type="AlphaFoldDB" id="A0A512NAM8"/>